<dbReference type="HOGENOM" id="CLU_2067273_0_0_1"/>
<feature type="chain" id="PRO_5004588384" evidence="1">
    <location>
        <begin position="23"/>
        <end position="119"/>
    </location>
</feature>
<keyword evidence="1" id="KW-0732">Signal</keyword>
<reference evidence="3" key="1">
    <citation type="submission" date="2013-02" db="EMBL/GenBank/DDBJ databases">
        <authorList>
            <person name="Hughes D."/>
        </authorList>
    </citation>
    <scope>NUCLEOTIDE SEQUENCE</scope>
    <source>
        <strain>Durham</strain>
        <strain evidence="3">NC isolate 2 -- Noor lab</strain>
    </source>
</reference>
<reference evidence="2" key="2">
    <citation type="submission" date="2015-06" db="UniProtKB">
        <authorList>
            <consortium name="EnsemblMetazoa"/>
        </authorList>
    </citation>
    <scope>IDENTIFICATION</scope>
</reference>
<dbReference type="AlphaFoldDB" id="T1GLS6"/>
<protein>
    <submittedName>
        <fullName evidence="2">Uncharacterized protein</fullName>
    </submittedName>
</protein>
<organism evidence="2 3">
    <name type="scientific">Megaselia scalaris</name>
    <name type="common">Humpbacked fly</name>
    <name type="synonym">Phora scalaris</name>
    <dbReference type="NCBI Taxonomy" id="36166"/>
    <lineage>
        <taxon>Eukaryota</taxon>
        <taxon>Metazoa</taxon>
        <taxon>Ecdysozoa</taxon>
        <taxon>Arthropoda</taxon>
        <taxon>Hexapoda</taxon>
        <taxon>Insecta</taxon>
        <taxon>Pterygota</taxon>
        <taxon>Neoptera</taxon>
        <taxon>Endopterygota</taxon>
        <taxon>Diptera</taxon>
        <taxon>Brachycera</taxon>
        <taxon>Muscomorpha</taxon>
        <taxon>Platypezoidea</taxon>
        <taxon>Phoridae</taxon>
        <taxon>Megaseliini</taxon>
        <taxon>Megaselia</taxon>
    </lineage>
</organism>
<dbReference type="Proteomes" id="UP000015102">
    <property type="component" value="Unassembled WGS sequence"/>
</dbReference>
<name>T1GLS6_MEGSC</name>
<dbReference type="EMBL" id="CAQQ02183816">
    <property type="status" value="NOT_ANNOTATED_CDS"/>
    <property type="molecule type" value="Genomic_DNA"/>
</dbReference>
<dbReference type="Gene3D" id="2.40.160.110">
    <property type="match status" value="1"/>
</dbReference>
<proteinExistence type="predicted"/>
<dbReference type="STRING" id="36166.T1GLS6"/>
<keyword evidence="3" id="KW-1185">Reference proteome</keyword>
<accession>T1GLS6</accession>
<evidence type="ECO:0000313" key="2">
    <source>
        <dbReference type="EnsemblMetazoa" id="MESCA004489-PA"/>
    </source>
</evidence>
<evidence type="ECO:0000256" key="1">
    <source>
        <dbReference type="SAM" id="SignalP"/>
    </source>
</evidence>
<sequence length="119" mass="13486">MIQKSLITLLISILYFISVNEALQLGLSTKTPKVTKHKPKEQQSLTSLYRVNSTSGTTCILMQTDGLISIRYRNKLKEDAEADLYLPDSPEMSAECVESDSETFTMKFKGFILEILFKK</sequence>
<evidence type="ECO:0000313" key="3">
    <source>
        <dbReference type="Proteomes" id="UP000015102"/>
    </source>
</evidence>
<feature type="signal peptide" evidence="1">
    <location>
        <begin position="1"/>
        <end position="22"/>
    </location>
</feature>
<dbReference type="EnsemblMetazoa" id="MESCA004489-RA">
    <property type="protein sequence ID" value="MESCA004489-PA"/>
    <property type="gene ID" value="MESCA004489"/>
</dbReference>